<dbReference type="InterPro" id="IPR039891">
    <property type="entry name" value="VWA8"/>
</dbReference>
<evidence type="ECO:0000313" key="4">
    <source>
        <dbReference type="RefSeq" id="XP_028966962.1"/>
    </source>
</evidence>
<dbReference type="CTD" id="53434"/>
<keyword evidence="3" id="KW-1185">Reference proteome</keyword>
<dbReference type="Pfam" id="PF07728">
    <property type="entry name" value="AAA_5"/>
    <property type="match status" value="3"/>
</dbReference>
<protein>
    <submittedName>
        <fullName evidence="4">von Willebrand factor A domain-containing protein 8</fullName>
    </submittedName>
</protein>
<dbReference type="GO" id="GO:0005524">
    <property type="term" value="F:ATP binding"/>
    <property type="evidence" value="ECO:0007669"/>
    <property type="project" value="InterPro"/>
</dbReference>
<dbReference type="PANTHER" id="PTHR21610:SF9">
    <property type="entry name" value="VON WILLEBRAND FACTOR A DOMAIN-CONTAINING PROTEIN 8"/>
    <property type="match status" value="1"/>
</dbReference>
<evidence type="ECO:0000313" key="3">
    <source>
        <dbReference type="Proteomes" id="UP000694867"/>
    </source>
</evidence>
<evidence type="ECO:0000259" key="2">
    <source>
        <dbReference type="PROSITE" id="PS50234"/>
    </source>
</evidence>
<feature type="compositionally biased region" description="Gly residues" evidence="1">
    <location>
        <begin position="1339"/>
        <end position="1354"/>
    </location>
</feature>
<feature type="domain" description="VWFA" evidence="2">
    <location>
        <begin position="1485"/>
        <end position="1669"/>
    </location>
</feature>
<proteinExistence type="predicted"/>
<reference evidence="4" key="1">
    <citation type="submission" date="2025-08" db="UniProtKB">
        <authorList>
            <consortium name="RefSeq"/>
        </authorList>
    </citation>
    <scope>IDENTIFICATION</scope>
</reference>
<organism evidence="3 4">
    <name type="scientific">Galendromus occidentalis</name>
    <name type="common">western predatory mite</name>
    <dbReference type="NCBI Taxonomy" id="34638"/>
    <lineage>
        <taxon>Eukaryota</taxon>
        <taxon>Metazoa</taxon>
        <taxon>Ecdysozoa</taxon>
        <taxon>Arthropoda</taxon>
        <taxon>Chelicerata</taxon>
        <taxon>Arachnida</taxon>
        <taxon>Acari</taxon>
        <taxon>Parasitiformes</taxon>
        <taxon>Mesostigmata</taxon>
        <taxon>Gamasina</taxon>
        <taxon>Phytoseioidea</taxon>
        <taxon>Phytoseiidae</taxon>
        <taxon>Typhlodrominae</taxon>
        <taxon>Galendromus</taxon>
    </lineage>
</organism>
<name>A0AAJ7WHF4_9ACAR</name>
<feature type="compositionally biased region" description="Basic and acidic residues" evidence="1">
    <location>
        <begin position="1327"/>
        <end position="1336"/>
    </location>
</feature>
<dbReference type="Gene3D" id="3.40.50.410">
    <property type="entry name" value="von Willebrand factor, type A domain"/>
    <property type="match status" value="1"/>
</dbReference>
<dbReference type="SUPFAM" id="SSF53300">
    <property type="entry name" value="vWA-like"/>
    <property type="match status" value="1"/>
</dbReference>
<dbReference type="SMART" id="SM00327">
    <property type="entry name" value="VWA"/>
    <property type="match status" value="1"/>
</dbReference>
<evidence type="ECO:0000256" key="1">
    <source>
        <dbReference type="SAM" id="MobiDB-lite"/>
    </source>
</evidence>
<dbReference type="Proteomes" id="UP000694867">
    <property type="component" value="Unplaced"/>
</dbReference>
<dbReference type="RefSeq" id="XP_028966962.1">
    <property type="nucleotide sequence ID" value="XM_029111129.1"/>
</dbReference>
<dbReference type="FunFam" id="3.40.50.300:FF:000587">
    <property type="entry name" value="von Willebrand factor A domain containing 8"/>
    <property type="match status" value="1"/>
</dbReference>
<dbReference type="GO" id="GO:0016887">
    <property type="term" value="F:ATP hydrolysis activity"/>
    <property type="evidence" value="ECO:0007669"/>
    <property type="project" value="InterPro"/>
</dbReference>
<dbReference type="SUPFAM" id="SSF52540">
    <property type="entry name" value="P-loop containing nucleoside triphosphate hydrolases"/>
    <property type="match status" value="3"/>
</dbReference>
<sequence length="1676" mass="187338">MRFPFGVGFILRRAHNQASSKSSKDRWRTIKLGDVSAKLPEPRDPKKVPVKYLSENETPRTWGLLRWLLQKDHLGQDVFLLAPPGSERRRLVFKYLEFTGREVEYVALSADTTDSDLKQYRELSGNQAGWRDQAAVRAATEGRVLVLDGVERAERNLLPLINNLLENREMHLDDGGFLLKAEKFDELLQEVGPEKLAEWGMRRVDEQFRVIALGAPVPPFKGNTLDPPFRSRFQCKSLKFPDYDDALSELRELAPTRGNHLEKFLNIVYTINSPQVRDLGLPFFNFDSASKMAQLWEKGVPFGAALDVVYPSFHLTEDAQRVLADLISKEGMGAESSSYPPSSGKVTLNDEKTSKSNLILTSTFERAVSTLCKALSVGDVCIIGSRGCGKNTLAHFAAAHLGFDDSAIVHIPLYKDMSARELLQSRRLDEGTTVWRDSPIVKAALEGNCLILDGVDVLDPTVLSSLQSLIHERELWLSDSSTLLRQDRWEALGKPDGMRPVHPNFKIIALAEPPKKDSTDRTWLSPEVSSMFMSLHLPPLPVAEQREVLSKLVGKSPPQELFDVISAFRKSSDAPLRSLAESLSTRQLLRLCRKLNAYPDSNLYDLLSEATLIKFAPQLTRIAFDETLAKCGVEADGAGSSNKIEMKIERDTVTIGDVVLIRNLDNESPAKIPSTLFFENARQLEQLHRISQDLVLGEHLLLVGNQGVGKNKIIDYLLGVCNQPREYMQLHRDTTVASLSVQPQLIDGSIVYQNSPLMNALTEGRIVVIDEADKAPVQVTRVLHSLLARGEMLLADGRRVLRKRKEECGPLEIPIHPKFQAILLANRPGFPFMGNDFFPLVGDALSVHSIDAPDAASERTLLSNYAPNLPEETLAQLVDLFADLRKLYDSGQIGYPFSTRELVSVTKHLAAFPDDGILQALNNVLDFDSHEPNSRRLIGHVVRSYGISFDADASDVFLGESRDLGKWSQLTSFPLTWQSTSKVGVEEKQFKFIDQLFLREGYRVNSASNFPRIDKFTELGQQWSVPLSRVKDLVISGGIPHIVSYEGKPVVAALDETSRTWLVSELPLRCRGAAALGLKTSKPGNFCLVDRDTGHLYVTNLEQNVMNLSNIPPGEILYRDSDVVLIKTNPKKCCVLSLDHSLDRFTEIYFDKGITQAVPFGDHILINKSLLVNLRDGSSNDAQLQDGLRFVDRNTFVSDLHTIGRVKFSEDKAELSGIARATYEVCEDSVALKGGVIASTMNSNPYCLEYVNVNEMKVARQPLLQKNILLRSCDTVPGRLFSLERAKSGWNLNVFTLGTAKLIEELREWQKTLGSDPRFQPSGPKHGKTDDKEHHGGNTWAGGTGGSDTAGLGGVGGPYRLDKGFDVHQVSDEVKRAVPPHIAERARKMAKEALARRLKEIQMSDSEHNTYRSYLDSVKNSVQALRVVLEGLEGNKQEREWVRHRAEGDVDETKLVEAAAGEKNIFKRRMVPEHKNRGRQEKPKRLVLLVDVSGSMYRFNGYDARLEREMEAVIMMMDALHGFKHKIHYEIRGHSGEESSLPLVKLGEPPEDEKERFRILQRMYAHAQYCMSGDSTLQAMKEAVEGLKNCEDYDENCVILLSDANLERYGISGRALAREMTSRQPEVQAYTVLIGSLGAQAQYLKKSLPPGHGFVCMDTKELPQILKQIFSAKLVN</sequence>
<dbReference type="Gene3D" id="3.40.50.300">
    <property type="entry name" value="P-loop containing nucleotide triphosphate hydrolases"/>
    <property type="match status" value="3"/>
</dbReference>
<dbReference type="GO" id="GO:0005737">
    <property type="term" value="C:cytoplasm"/>
    <property type="evidence" value="ECO:0007669"/>
    <property type="project" value="TreeGrafter"/>
</dbReference>
<dbReference type="PANTHER" id="PTHR21610">
    <property type="entry name" value="VON WILLEBRAND FACTOR A DOMAIN-CONTAINING PROTEIN 8"/>
    <property type="match status" value="1"/>
</dbReference>
<dbReference type="InterPro" id="IPR027417">
    <property type="entry name" value="P-loop_NTPase"/>
</dbReference>
<dbReference type="InterPro" id="IPR002035">
    <property type="entry name" value="VWF_A"/>
</dbReference>
<dbReference type="InterPro" id="IPR036465">
    <property type="entry name" value="vWFA_dom_sf"/>
</dbReference>
<dbReference type="GeneID" id="100904832"/>
<dbReference type="InterPro" id="IPR011704">
    <property type="entry name" value="ATPase_dyneun-rel_AAA"/>
</dbReference>
<gene>
    <name evidence="4" type="primary">LOC100904832</name>
</gene>
<dbReference type="GO" id="GO:0032991">
    <property type="term" value="C:protein-containing complex"/>
    <property type="evidence" value="ECO:0007669"/>
    <property type="project" value="UniProtKB-ARBA"/>
</dbReference>
<feature type="region of interest" description="Disordered" evidence="1">
    <location>
        <begin position="1313"/>
        <end position="1354"/>
    </location>
</feature>
<dbReference type="PROSITE" id="PS50234">
    <property type="entry name" value="VWFA"/>
    <property type="match status" value="1"/>
</dbReference>
<dbReference type="KEGG" id="goe:100904832"/>
<accession>A0AAJ7WHF4</accession>